<evidence type="ECO:0000313" key="2">
    <source>
        <dbReference type="EMBL" id="EQC27309.1"/>
    </source>
</evidence>
<sequence length="138" mass="15418">MVLYAKVGANDRQSTYVGITPDTYASTINSMWNSLLARANGDTTFQLYVYVEKSETRAQQIRRATENRIREVAARLAARIMDVPRAPEDVPGPAQLRYHATHLARQMDDPFVERGTVESSGRVFPGKEAAGVPRRDHA</sequence>
<name>T0PPD7_SAPDV</name>
<dbReference type="InParanoid" id="T0PPD7"/>
<dbReference type="RefSeq" id="XP_008619312.1">
    <property type="nucleotide sequence ID" value="XM_008621090.1"/>
</dbReference>
<dbReference type="RefSeq" id="XP_008606041.1">
    <property type="nucleotide sequence ID" value="XM_008607819.1"/>
</dbReference>
<organism evidence="2 4">
    <name type="scientific">Saprolegnia diclina (strain VS20)</name>
    <dbReference type="NCBI Taxonomy" id="1156394"/>
    <lineage>
        <taxon>Eukaryota</taxon>
        <taxon>Sar</taxon>
        <taxon>Stramenopiles</taxon>
        <taxon>Oomycota</taxon>
        <taxon>Saprolegniomycetes</taxon>
        <taxon>Saprolegniales</taxon>
        <taxon>Saprolegniaceae</taxon>
        <taxon>Saprolegnia</taxon>
    </lineage>
</organism>
<dbReference type="VEuPathDB" id="FungiDB:SDRG_14930"/>
<dbReference type="Proteomes" id="UP000030762">
    <property type="component" value="Unassembled WGS sequence"/>
</dbReference>
<dbReference type="VEuPathDB" id="FungiDB:SDRG_02243"/>
<gene>
    <name evidence="3" type="ORF">SDRG_02243</name>
    <name evidence="2" type="ORF">SDRG_14930</name>
</gene>
<evidence type="ECO:0000313" key="3">
    <source>
        <dbReference type="EMBL" id="EQC40342.1"/>
    </source>
</evidence>
<accession>T0PPD7</accession>
<protein>
    <submittedName>
        <fullName evidence="2">Uncharacterized protein</fullName>
    </submittedName>
</protein>
<evidence type="ECO:0000256" key="1">
    <source>
        <dbReference type="SAM" id="MobiDB-lite"/>
    </source>
</evidence>
<proteinExistence type="predicted"/>
<dbReference type="EMBL" id="JH767211">
    <property type="protein sequence ID" value="EQC27309.1"/>
    <property type="molecule type" value="Genomic_DNA"/>
</dbReference>
<dbReference type="AlphaFoldDB" id="T0PPD7"/>
<keyword evidence="4" id="KW-1185">Reference proteome</keyword>
<dbReference type="GeneID" id="19955657"/>
<reference evidence="2 4" key="1">
    <citation type="submission" date="2012-04" db="EMBL/GenBank/DDBJ databases">
        <title>The Genome Sequence of Saprolegnia declina VS20.</title>
        <authorList>
            <consortium name="The Broad Institute Genome Sequencing Platform"/>
            <person name="Russ C."/>
            <person name="Nusbaum C."/>
            <person name="Tyler B."/>
            <person name="van West P."/>
            <person name="Dieguez-Uribeondo J."/>
            <person name="de Bruijn I."/>
            <person name="Tripathy S."/>
            <person name="Jiang R."/>
            <person name="Young S.K."/>
            <person name="Zeng Q."/>
            <person name="Gargeya S."/>
            <person name="Fitzgerald M."/>
            <person name="Haas B."/>
            <person name="Abouelleil A."/>
            <person name="Alvarado L."/>
            <person name="Arachchi H.M."/>
            <person name="Berlin A."/>
            <person name="Chapman S.B."/>
            <person name="Goldberg J."/>
            <person name="Griggs A."/>
            <person name="Gujja S."/>
            <person name="Hansen M."/>
            <person name="Howarth C."/>
            <person name="Imamovic A."/>
            <person name="Larimer J."/>
            <person name="McCowen C."/>
            <person name="Montmayeur A."/>
            <person name="Murphy C."/>
            <person name="Neiman D."/>
            <person name="Pearson M."/>
            <person name="Priest M."/>
            <person name="Roberts A."/>
            <person name="Saif S."/>
            <person name="Shea T."/>
            <person name="Sisk P."/>
            <person name="Sykes S."/>
            <person name="Wortman J."/>
            <person name="Nusbaum C."/>
            <person name="Birren B."/>
        </authorList>
    </citation>
    <scope>NUCLEOTIDE SEQUENCE [LARGE SCALE GENOMIC DNA]</scope>
    <source>
        <strain evidence="2 4">VS20</strain>
    </source>
</reference>
<evidence type="ECO:0000313" key="4">
    <source>
        <dbReference type="Proteomes" id="UP000030762"/>
    </source>
</evidence>
<dbReference type="OrthoDB" id="79388at2759"/>
<feature type="region of interest" description="Disordered" evidence="1">
    <location>
        <begin position="117"/>
        <end position="138"/>
    </location>
</feature>
<dbReference type="GeneID" id="19942970"/>
<dbReference type="EMBL" id="JH767136">
    <property type="protein sequence ID" value="EQC40342.1"/>
    <property type="molecule type" value="Genomic_DNA"/>
</dbReference>